<accession>A0A7W0CKD9</accession>
<sequence>MTETGSTPRVDGHQTPLDGVRAVAAFVVLTFHVAMETGAGMQPGFYPSLLARGDVAVPIFFALSGLLLYRPWAMRLLLHRPGPDLRSYFRKRALRILPAYWLVVVTAMLLWSREHLDNVVTWIELLLLGQVYDMDQWWAPNLGPRGLAQMWSLSVEVSFYLALPLIAWALDAFARRGGQSVDARAKRLLLGLGVLAALSYVWCVLTYYPVHSPSMSLWLPRGLTYFSAGMILTVVAVWAVADPEGRGARLSRALAGSWGSCWLAAAFTYAIAATPISGPRFFGIDHLWTSMFELMLYTVVAFFLLAPVAADASLPGRLLGSPVMAYLGRISYGIFLWQFVVLYAWYELTGQQQWTGGFLTNLLAVSAITVAVSDVSYRLVERPLQRLGARARSRPAPAPAEPAEARS</sequence>
<name>A0A7W0CKD9_9ACTN</name>
<dbReference type="PANTHER" id="PTHR23028">
    <property type="entry name" value="ACETYLTRANSFERASE"/>
    <property type="match status" value="1"/>
</dbReference>
<feature type="transmembrane region" description="Helical" evidence="1">
    <location>
        <begin position="93"/>
        <end position="112"/>
    </location>
</feature>
<comment type="caution">
    <text evidence="3">The sequence shown here is derived from an EMBL/GenBank/DDBJ whole genome shotgun (WGS) entry which is preliminary data.</text>
</comment>
<dbReference type="AlphaFoldDB" id="A0A7W0CKD9"/>
<gene>
    <name evidence="3" type="ORF">HNR30_004137</name>
</gene>
<feature type="transmembrane region" description="Helical" evidence="1">
    <location>
        <begin position="253"/>
        <end position="274"/>
    </location>
</feature>
<feature type="transmembrane region" description="Helical" evidence="1">
    <location>
        <begin position="326"/>
        <end position="346"/>
    </location>
</feature>
<dbReference type="EMBL" id="JACDUR010000004">
    <property type="protein sequence ID" value="MBA2892783.1"/>
    <property type="molecule type" value="Genomic_DNA"/>
</dbReference>
<reference evidence="3 4" key="1">
    <citation type="submission" date="2020-07" db="EMBL/GenBank/DDBJ databases">
        <title>Genomic Encyclopedia of Type Strains, Phase IV (KMG-IV): sequencing the most valuable type-strain genomes for metagenomic binning, comparative biology and taxonomic classification.</title>
        <authorList>
            <person name="Goeker M."/>
        </authorList>
    </citation>
    <scope>NUCLEOTIDE SEQUENCE [LARGE SCALE GENOMIC DNA]</scope>
    <source>
        <strain evidence="3 4">DSM 45533</strain>
    </source>
</reference>
<feature type="transmembrane region" description="Helical" evidence="1">
    <location>
        <begin position="294"/>
        <end position="314"/>
    </location>
</feature>
<dbReference type="GO" id="GO:0016747">
    <property type="term" value="F:acyltransferase activity, transferring groups other than amino-acyl groups"/>
    <property type="evidence" value="ECO:0007669"/>
    <property type="project" value="InterPro"/>
</dbReference>
<keyword evidence="4" id="KW-1185">Reference proteome</keyword>
<evidence type="ECO:0000313" key="3">
    <source>
        <dbReference type="EMBL" id="MBA2892783.1"/>
    </source>
</evidence>
<evidence type="ECO:0000259" key="2">
    <source>
        <dbReference type="Pfam" id="PF01757"/>
    </source>
</evidence>
<dbReference type="Proteomes" id="UP000530928">
    <property type="component" value="Unassembled WGS sequence"/>
</dbReference>
<proteinExistence type="predicted"/>
<dbReference type="InterPro" id="IPR050879">
    <property type="entry name" value="Acyltransferase_3"/>
</dbReference>
<feature type="transmembrane region" description="Helical" evidence="1">
    <location>
        <begin position="55"/>
        <end position="72"/>
    </location>
</feature>
<dbReference type="PANTHER" id="PTHR23028:SF53">
    <property type="entry name" value="ACYL_TRANSF_3 DOMAIN-CONTAINING PROTEIN"/>
    <property type="match status" value="1"/>
</dbReference>
<dbReference type="InterPro" id="IPR002656">
    <property type="entry name" value="Acyl_transf_3_dom"/>
</dbReference>
<feature type="transmembrane region" description="Helical" evidence="1">
    <location>
        <begin position="188"/>
        <end position="210"/>
    </location>
</feature>
<protein>
    <submittedName>
        <fullName evidence="3">Peptidoglycan/LPS O-acetylase OafA/YrhL</fullName>
    </submittedName>
</protein>
<evidence type="ECO:0000313" key="4">
    <source>
        <dbReference type="Proteomes" id="UP000530928"/>
    </source>
</evidence>
<feature type="transmembrane region" description="Helical" evidence="1">
    <location>
        <begin position="222"/>
        <end position="241"/>
    </location>
</feature>
<keyword evidence="1" id="KW-0472">Membrane</keyword>
<feature type="domain" description="Acyltransferase 3" evidence="2">
    <location>
        <begin position="17"/>
        <end position="377"/>
    </location>
</feature>
<feature type="transmembrane region" description="Helical" evidence="1">
    <location>
        <begin position="19"/>
        <end position="35"/>
    </location>
</feature>
<dbReference type="RefSeq" id="WP_312894532.1">
    <property type="nucleotide sequence ID" value="NZ_BAABAM010000003.1"/>
</dbReference>
<dbReference type="Pfam" id="PF01757">
    <property type="entry name" value="Acyl_transf_3"/>
    <property type="match status" value="1"/>
</dbReference>
<dbReference type="GO" id="GO:0009103">
    <property type="term" value="P:lipopolysaccharide biosynthetic process"/>
    <property type="evidence" value="ECO:0007669"/>
    <property type="project" value="TreeGrafter"/>
</dbReference>
<feature type="transmembrane region" description="Helical" evidence="1">
    <location>
        <begin position="358"/>
        <end position="380"/>
    </location>
</feature>
<keyword evidence="1" id="KW-0812">Transmembrane</keyword>
<feature type="transmembrane region" description="Helical" evidence="1">
    <location>
        <begin position="157"/>
        <end position="176"/>
    </location>
</feature>
<keyword evidence="1" id="KW-1133">Transmembrane helix</keyword>
<dbReference type="GO" id="GO:0016020">
    <property type="term" value="C:membrane"/>
    <property type="evidence" value="ECO:0007669"/>
    <property type="project" value="TreeGrafter"/>
</dbReference>
<organism evidence="3 4">
    <name type="scientific">Nonomuraea soli</name>
    <dbReference type="NCBI Taxonomy" id="1032476"/>
    <lineage>
        <taxon>Bacteria</taxon>
        <taxon>Bacillati</taxon>
        <taxon>Actinomycetota</taxon>
        <taxon>Actinomycetes</taxon>
        <taxon>Streptosporangiales</taxon>
        <taxon>Streptosporangiaceae</taxon>
        <taxon>Nonomuraea</taxon>
    </lineage>
</organism>
<evidence type="ECO:0000256" key="1">
    <source>
        <dbReference type="SAM" id="Phobius"/>
    </source>
</evidence>